<sequence length="333" mass="36474">MRAELLKKRARFMLKHLPEPSVEMPKRPVGPHTLFFKDLVAKAAANPQTPKAPVTAIMSQAASAWSKLGAQEKKLYEERALAAKAEYDQQRSSYESRLTPGDMLILKKRRDLAKSLGRTTATLPVIPGAPKARSMTPYAVFLKETWALSENKQREILGDAVSLPPNQRMKATAQAWKKLDPSAKAVRLHQLIFCPICVPRLTLTAQRFEAIAQKLNADHVSKRDGLMDTASYKEAQQEIKRVVQLADSKFKPKKRAAKKVAKKPAKAAAKKRVAKKVAKKPAKKAAAKKPAAKKPAAKKPAAKKAATKAPAKKAVAKKPAAKQPAAKKAASRK</sequence>
<dbReference type="SUPFAM" id="SSF47095">
    <property type="entry name" value="HMG-box"/>
    <property type="match status" value="2"/>
</dbReference>
<evidence type="ECO:0000313" key="5">
    <source>
        <dbReference type="Proteomes" id="UP001527925"/>
    </source>
</evidence>
<feature type="region of interest" description="Disordered" evidence="2">
    <location>
        <begin position="253"/>
        <end position="333"/>
    </location>
</feature>
<reference evidence="4 5" key="1">
    <citation type="submission" date="2023-09" db="EMBL/GenBank/DDBJ databases">
        <title>Pangenome analysis of Batrachochytrium dendrobatidis and related Chytrids.</title>
        <authorList>
            <person name="Yacoub M.N."/>
            <person name="Stajich J.E."/>
            <person name="James T.Y."/>
        </authorList>
    </citation>
    <scope>NUCLEOTIDE SEQUENCE [LARGE SCALE GENOMIC DNA]</scope>
    <source>
        <strain evidence="4 5">JEL0888</strain>
    </source>
</reference>
<feature type="compositionally biased region" description="Basic residues" evidence="2">
    <location>
        <begin position="253"/>
        <end position="320"/>
    </location>
</feature>
<dbReference type="Gene3D" id="1.10.30.10">
    <property type="entry name" value="High mobility group box domain"/>
    <property type="match status" value="2"/>
</dbReference>
<organism evidence="4 5">
    <name type="scientific">Polyrhizophydium stewartii</name>
    <dbReference type="NCBI Taxonomy" id="2732419"/>
    <lineage>
        <taxon>Eukaryota</taxon>
        <taxon>Fungi</taxon>
        <taxon>Fungi incertae sedis</taxon>
        <taxon>Chytridiomycota</taxon>
        <taxon>Chytridiomycota incertae sedis</taxon>
        <taxon>Chytridiomycetes</taxon>
        <taxon>Rhizophydiales</taxon>
        <taxon>Rhizophydiales incertae sedis</taxon>
        <taxon>Polyrhizophydium</taxon>
    </lineage>
</organism>
<proteinExistence type="predicted"/>
<dbReference type="SMART" id="SM00398">
    <property type="entry name" value="HMG"/>
    <property type="match status" value="1"/>
</dbReference>
<dbReference type="EMBL" id="JADGIZ020000010">
    <property type="protein sequence ID" value="KAL2917587.1"/>
    <property type="molecule type" value="Genomic_DNA"/>
</dbReference>
<name>A0ABR4NDH9_9FUNG</name>
<feature type="domain" description="HMG box" evidence="3">
    <location>
        <begin position="25"/>
        <end position="95"/>
    </location>
</feature>
<gene>
    <name evidence="4" type="ORF">HK105_202873</name>
</gene>
<evidence type="ECO:0000256" key="1">
    <source>
        <dbReference type="PROSITE-ProRule" id="PRU00267"/>
    </source>
</evidence>
<evidence type="ECO:0000256" key="2">
    <source>
        <dbReference type="SAM" id="MobiDB-lite"/>
    </source>
</evidence>
<evidence type="ECO:0000259" key="3">
    <source>
        <dbReference type="PROSITE" id="PS50118"/>
    </source>
</evidence>
<protein>
    <recommendedName>
        <fullName evidence="3">HMG box domain-containing protein</fullName>
    </recommendedName>
</protein>
<accession>A0ABR4NDH9</accession>
<evidence type="ECO:0000313" key="4">
    <source>
        <dbReference type="EMBL" id="KAL2917587.1"/>
    </source>
</evidence>
<feature type="DNA-binding region" description="HMG box" evidence="1">
    <location>
        <begin position="25"/>
        <end position="95"/>
    </location>
</feature>
<keyword evidence="1" id="KW-0238">DNA-binding</keyword>
<dbReference type="PROSITE" id="PS50118">
    <property type="entry name" value="HMG_BOX_2"/>
    <property type="match status" value="1"/>
</dbReference>
<keyword evidence="1" id="KW-0539">Nucleus</keyword>
<comment type="caution">
    <text evidence="4">The sequence shown here is derived from an EMBL/GenBank/DDBJ whole genome shotgun (WGS) entry which is preliminary data.</text>
</comment>
<dbReference type="InterPro" id="IPR009071">
    <property type="entry name" value="HMG_box_dom"/>
</dbReference>
<dbReference type="Pfam" id="PF00505">
    <property type="entry name" value="HMG_box"/>
    <property type="match status" value="1"/>
</dbReference>
<dbReference type="Proteomes" id="UP001527925">
    <property type="component" value="Unassembled WGS sequence"/>
</dbReference>
<feature type="compositionally biased region" description="Low complexity" evidence="2">
    <location>
        <begin position="321"/>
        <end position="333"/>
    </location>
</feature>
<dbReference type="InterPro" id="IPR036910">
    <property type="entry name" value="HMG_box_dom_sf"/>
</dbReference>
<keyword evidence="5" id="KW-1185">Reference proteome</keyword>